<sequence>MTDLGVLDGVTVGVLGGTGAQGRGLALRWAKAGIPVVLGSRDAARAEVAAKELVDLLAEAGTPDAQVSGADNAATAAQATVVLAAIPWDGHAELLASLASELDGKVVIDCVNPIGFGKTGPFPLDVAEGSAAQQAQAVLPGSRVIGAFHNVSAVVLADLSQAEVDTDVLVVGEDRDDTNLVQALADVIPGVRGLFGGRLANAGQVEKLTANLIAVNRRYKTHAGIRITGHGL</sequence>
<dbReference type="InterPro" id="IPR028939">
    <property type="entry name" value="P5C_Rdtase_cat_N"/>
</dbReference>
<dbReference type="NCBIfam" id="TIGR01915">
    <property type="entry name" value="npdG"/>
    <property type="match status" value="1"/>
</dbReference>
<dbReference type="PANTHER" id="PTHR14239:SF0">
    <property type="entry name" value="F420-DEPENDENT NADP REDUCTASE"/>
    <property type="match status" value="1"/>
</dbReference>
<accession>A0ABN2K152</accession>
<feature type="domain" description="Pyrroline-5-carboxylate reductase catalytic N-terminal" evidence="2">
    <location>
        <begin position="11"/>
        <end position="113"/>
    </location>
</feature>
<name>A0ABN2K152_9ACTN</name>
<dbReference type="Gene3D" id="3.40.50.720">
    <property type="entry name" value="NAD(P)-binding Rossmann-like Domain"/>
    <property type="match status" value="1"/>
</dbReference>
<evidence type="ECO:0000259" key="2">
    <source>
        <dbReference type="Pfam" id="PF03807"/>
    </source>
</evidence>
<dbReference type="SUPFAM" id="SSF51735">
    <property type="entry name" value="NAD(P)-binding Rossmann-fold domains"/>
    <property type="match status" value="1"/>
</dbReference>
<dbReference type="RefSeq" id="WP_344202689.1">
    <property type="nucleotide sequence ID" value="NZ_BAAAME010000005.1"/>
</dbReference>
<dbReference type="Pfam" id="PF03807">
    <property type="entry name" value="F420_oxidored"/>
    <property type="match status" value="1"/>
</dbReference>
<gene>
    <name evidence="3" type="primary">npdG</name>
    <name evidence="3" type="ORF">GCM10009710_27760</name>
</gene>
<keyword evidence="4" id="KW-1185">Reference proteome</keyword>
<protein>
    <submittedName>
        <fullName evidence="3">NADPH-dependent F420 reductase</fullName>
    </submittedName>
</protein>
<evidence type="ECO:0000256" key="1">
    <source>
        <dbReference type="ARBA" id="ARBA00023002"/>
    </source>
</evidence>
<keyword evidence="1" id="KW-0560">Oxidoreductase</keyword>
<dbReference type="InterPro" id="IPR051267">
    <property type="entry name" value="STEAP_metalloreductase"/>
</dbReference>
<dbReference type="PANTHER" id="PTHR14239">
    <property type="entry name" value="DUDULIN-RELATED"/>
    <property type="match status" value="1"/>
</dbReference>
<evidence type="ECO:0000313" key="3">
    <source>
        <dbReference type="EMBL" id="GAA1746217.1"/>
    </source>
</evidence>
<dbReference type="InterPro" id="IPR010185">
    <property type="entry name" value="NpdG"/>
</dbReference>
<comment type="caution">
    <text evidence="3">The sequence shown here is derived from an EMBL/GenBank/DDBJ whole genome shotgun (WGS) entry which is preliminary data.</text>
</comment>
<organism evidence="3 4">
    <name type="scientific">Aeromicrobium alkaliterrae</name>
    <dbReference type="NCBI Taxonomy" id="302168"/>
    <lineage>
        <taxon>Bacteria</taxon>
        <taxon>Bacillati</taxon>
        <taxon>Actinomycetota</taxon>
        <taxon>Actinomycetes</taxon>
        <taxon>Propionibacteriales</taxon>
        <taxon>Nocardioidaceae</taxon>
        <taxon>Aeromicrobium</taxon>
    </lineage>
</organism>
<dbReference type="InterPro" id="IPR036291">
    <property type="entry name" value="NAD(P)-bd_dom_sf"/>
</dbReference>
<dbReference type="EMBL" id="BAAAME010000005">
    <property type="protein sequence ID" value="GAA1746217.1"/>
    <property type="molecule type" value="Genomic_DNA"/>
</dbReference>
<dbReference type="Proteomes" id="UP001501057">
    <property type="component" value="Unassembled WGS sequence"/>
</dbReference>
<proteinExistence type="predicted"/>
<evidence type="ECO:0000313" key="4">
    <source>
        <dbReference type="Proteomes" id="UP001501057"/>
    </source>
</evidence>
<reference evidence="3 4" key="1">
    <citation type="journal article" date="2019" name="Int. J. Syst. Evol. Microbiol.">
        <title>The Global Catalogue of Microorganisms (GCM) 10K type strain sequencing project: providing services to taxonomists for standard genome sequencing and annotation.</title>
        <authorList>
            <consortium name="The Broad Institute Genomics Platform"/>
            <consortium name="The Broad Institute Genome Sequencing Center for Infectious Disease"/>
            <person name="Wu L."/>
            <person name="Ma J."/>
        </authorList>
    </citation>
    <scope>NUCLEOTIDE SEQUENCE [LARGE SCALE GENOMIC DNA]</scope>
    <source>
        <strain evidence="3 4">JCM 13518</strain>
    </source>
</reference>